<evidence type="ECO:0000256" key="1">
    <source>
        <dbReference type="SAM" id="Coils"/>
    </source>
</evidence>
<evidence type="ECO:0000313" key="4">
    <source>
        <dbReference type="Proteomes" id="UP001597295"/>
    </source>
</evidence>
<dbReference type="Pfam" id="PF10679">
    <property type="entry name" value="DUF2491"/>
    <property type="match status" value="1"/>
</dbReference>
<keyword evidence="4" id="KW-1185">Reference proteome</keyword>
<reference evidence="4" key="1">
    <citation type="journal article" date="2019" name="Int. J. Syst. Evol. Microbiol.">
        <title>The Global Catalogue of Microorganisms (GCM) 10K type strain sequencing project: providing services to taxonomists for standard genome sequencing and annotation.</title>
        <authorList>
            <consortium name="The Broad Institute Genomics Platform"/>
            <consortium name="The Broad Institute Genome Sequencing Center for Infectious Disease"/>
            <person name="Wu L."/>
            <person name="Ma J."/>
        </authorList>
    </citation>
    <scope>NUCLEOTIDE SEQUENCE [LARGE SCALE GENOMIC DNA]</scope>
    <source>
        <strain evidence="4">CGMCC 1.19062</strain>
    </source>
</reference>
<accession>A0ABW5DVS4</accession>
<dbReference type="RefSeq" id="WP_379876349.1">
    <property type="nucleotide sequence ID" value="NZ_JBHUIP010000010.1"/>
</dbReference>
<evidence type="ECO:0000256" key="2">
    <source>
        <dbReference type="SAM" id="MobiDB-lite"/>
    </source>
</evidence>
<feature type="coiled-coil region" evidence="1">
    <location>
        <begin position="201"/>
        <end position="228"/>
    </location>
</feature>
<proteinExistence type="predicted"/>
<feature type="compositionally biased region" description="Low complexity" evidence="2">
    <location>
        <begin position="111"/>
        <end position="125"/>
    </location>
</feature>
<feature type="compositionally biased region" description="Low complexity" evidence="2">
    <location>
        <begin position="53"/>
        <end position="93"/>
    </location>
</feature>
<dbReference type="InterPro" id="IPR019621">
    <property type="entry name" value="DUF2491"/>
</dbReference>
<organism evidence="3 4">
    <name type="scientific">Lacibacterium aquatile</name>
    <dbReference type="NCBI Taxonomy" id="1168082"/>
    <lineage>
        <taxon>Bacteria</taxon>
        <taxon>Pseudomonadati</taxon>
        <taxon>Pseudomonadota</taxon>
        <taxon>Alphaproteobacteria</taxon>
        <taxon>Rhodospirillales</taxon>
        <taxon>Rhodospirillaceae</taxon>
    </lineage>
</organism>
<dbReference type="EMBL" id="JBHUIP010000010">
    <property type="protein sequence ID" value="MFD2263350.1"/>
    <property type="molecule type" value="Genomic_DNA"/>
</dbReference>
<comment type="caution">
    <text evidence="3">The sequence shown here is derived from an EMBL/GenBank/DDBJ whole genome shotgun (WGS) entry which is preliminary data.</text>
</comment>
<feature type="region of interest" description="Disordered" evidence="2">
    <location>
        <begin position="43"/>
        <end position="148"/>
    </location>
</feature>
<feature type="compositionally biased region" description="Polar residues" evidence="2">
    <location>
        <begin position="126"/>
        <end position="143"/>
    </location>
</feature>
<keyword evidence="1" id="KW-0175">Coiled coil</keyword>
<protein>
    <submittedName>
        <fullName evidence="3">DUF2491 family protein</fullName>
    </submittedName>
</protein>
<dbReference type="Proteomes" id="UP001597295">
    <property type="component" value="Unassembled WGS sequence"/>
</dbReference>
<name>A0ABW5DVS4_9PROT</name>
<sequence length="511" mass="54836">MQQKGAPKETPGRRKLAAVLLSAVLTLAHPVLPLVTAVSFITTEEAEARRSSSRSSGGYSRPSSSSSRTPSASSSRSSSSSSSGGYARPGSGSTSTARTPSLSASDRDIARSSSRSSLESYRASRTPQATTPAAPIQSGNSYSIPRRDNAPAYSYAPPRYTYGSPSRFGIWDAAMLWFMLDSLSNPSRGAFFHNHANDPGVQQWRAEADKLAADNADLKAKLAQLDGQVAAQSGQPRDENYLPPDIAVPAPAEEDGDFGWIILLGLAGFAGWILYKRIGRRAAANQNAGSAMLIGPLKPAADILKRKFGNDGPYRPDWFRVGMPLQIDPSPFLLLGPQTTLRTPPARADVEAVSTVVGTSATLYRLYLSGGNGAFVEVSLDKDGQPAGARYFAPLDEVHPADDGEWDFWLNEDEGMIGWHEFQSKDGQLYGRMWAQGGDRVDPIKFTETRERLDGAGQRDLQAMLYGRETGLPAPAPTAEYLLISAAETDSEAWVELHVGIDINPASLGLA</sequence>
<gene>
    <name evidence="3" type="ORF">ACFSM5_10665</name>
</gene>
<evidence type="ECO:0000313" key="3">
    <source>
        <dbReference type="EMBL" id="MFD2263350.1"/>
    </source>
</evidence>